<dbReference type="Gene3D" id="2.60.40.10">
    <property type="entry name" value="Immunoglobulins"/>
    <property type="match status" value="1"/>
</dbReference>
<evidence type="ECO:0000313" key="4">
    <source>
        <dbReference type="Proteomes" id="UP001152320"/>
    </source>
</evidence>
<dbReference type="Proteomes" id="UP001152320">
    <property type="component" value="Chromosome 16"/>
</dbReference>
<dbReference type="Gene3D" id="1.20.5.190">
    <property type="match status" value="1"/>
</dbReference>
<dbReference type="OrthoDB" id="5954088at2759"/>
<feature type="region of interest" description="Disordered" evidence="1">
    <location>
        <begin position="109"/>
        <end position="210"/>
    </location>
</feature>
<protein>
    <submittedName>
        <fullName evidence="3">Centrosomal protein of 97 kDa</fullName>
    </submittedName>
</protein>
<organism evidence="3 4">
    <name type="scientific">Holothuria leucospilota</name>
    <name type="common">Black long sea cucumber</name>
    <name type="synonym">Mertensiothuria leucospilota</name>
    <dbReference type="NCBI Taxonomy" id="206669"/>
    <lineage>
        <taxon>Eukaryota</taxon>
        <taxon>Metazoa</taxon>
        <taxon>Echinodermata</taxon>
        <taxon>Eleutherozoa</taxon>
        <taxon>Echinozoa</taxon>
        <taxon>Holothuroidea</taxon>
        <taxon>Aspidochirotacea</taxon>
        <taxon>Aspidochirotida</taxon>
        <taxon>Holothuriidae</taxon>
        <taxon>Holothuria</taxon>
    </lineage>
</organism>
<sequence length="642" mass="71938">MDSSSHLSDHLILPKVTTSDSLRMQSTGDVHQDKKHSQQVDRSSHKFPVINSRHIEDDEDGNNSSLSQYDMYESRPLKTPHEVKGYLEQVSIEDSDPSSEEKLDTVNSILRSNSHNDGRQKWGRSDARRVKRNEGDTEGRRRGDSVGYADELRHIKDVARTKKRHKTAVTPDGSRNEVRGQEKSRQRTRNHSVPDSLGRKGNEFSNVKDEEESAVKIQALWRGHQTRQNNETVLNIQEALKSQRMDDHVKFLTMELERTRQLYEQEKHLRVLQMEALKLLWNQVKTLQEWKHSVSKSETSQLSPDHETSGDSEKRGSREFAHQREIQLEQTCEHLQEQVARLQASLDQISSYITSSPTASSPTVQPLHKHGETSSLTTNGKEKEISQERSRCSEGEEVFKKMEGQPHVTTPQNISVSSRSSTSIGLSWEPSQVVDVTGSLLSTEVKGYKLHINLRGSQWVMEVPGTQTSLGGLVPGTYKFAVSAFTSTMSSDLSPWEEIQLSSPPSEHDLKDPSMEGYHQDIPQKSLITPVMDKNLEGKRSSSSDKLEEKFDEHVGDGKMGQSKITGDPLCSLHGLNVTSKETSPGDGAKRFGSDKNGSIESTACSDVAREMSLEIIESLLSRVLAKKEDSSGGKEPPSRGK</sequence>
<evidence type="ECO:0000259" key="2">
    <source>
        <dbReference type="PROSITE" id="PS50853"/>
    </source>
</evidence>
<evidence type="ECO:0000313" key="3">
    <source>
        <dbReference type="EMBL" id="KAJ8027132.1"/>
    </source>
</evidence>
<keyword evidence="4" id="KW-1185">Reference proteome</keyword>
<feature type="compositionally biased region" description="Basic and acidic residues" evidence="1">
    <location>
        <begin position="30"/>
        <end position="44"/>
    </location>
</feature>
<feature type="compositionally biased region" description="Polar residues" evidence="1">
    <location>
        <begin position="16"/>
        <end position="29"/>
    </location>
</feature>
<feature type="domain" description="Fibronectin type-III" evidence="2">
    <location>
        <begin position="410"/>
        <end position="505"/>
    </location>
</feature>
<feature type="compositionally biased region" description="Basic and acidic residues" evidence="1">
    <location>
        <begin position="114"/>
        <end position="160"/>
    </location>
</feature>
<dbReference type="Pfam" id="PF00041">
    <property type="entry name" value="fn3"/>
    <property type="match status" value="1"/>
</dbReference>
<feature type="compositionally biased region" description="Basic and acidic residues" evidence="1">
    <location>
        <begin position="197"/>
        <end position="208"/>
    </location>
</feature>
<proteinExistence type="predicted"/>
<feature type="compositionally biased region" description="Basic and acidic residues" evidence="1">
    <location>
        <begin position="174"/>
        <end position="185"/>
    </location>
</feature>
<feature type="compositionally biased region" description="Low complexity" evidence="1">
    <location>
        <begin position="353"/>
        <end position="363"/>
    </location>
</feature>
<feature type="compositionally biased region" description="Basic and acidic residues" evidence="1">
    <location>
        <begin position="304"/>
        <end position="321"/>
    </location>
</feature>
<feature type="compositionally biased region" description="Basic and acidic residues" evidence="1">
    <location>
        <begin position="380"/>
        <end position="396"/>
    </location>
</feature>
<name>A0A9Q0YTW0_HOLLE</name>
<dbReference type="AlphaFoldDB" id="A0A9Q0YTW0"/>
<dbReference type="InterPro" id="IPR036116">
    <property type="entry name" value="FN3_sf"/>
</dbReference>
<dbReference type="InterPro" id="IPR000048">
    <property type="entry name" value="IQ_motif_EF-hand-BS"/>
</dbReference>
<feature type="region of interest" description="Disordered" evidence="1">
    <location>
        <begin position="1"/>
        <end position="68"/>
    </location>
</feature>
<feature type="region of interest" description="Disordered" evidence="1">
    <location>
        <begin position="353"/>
        <end position="396"/>
    </location>
</feature>
<dbReference type="PROSITE" id="PS50096">
    <property type="entry name" value="IQ"/>
    <property type="match status" value="1"/>
</dbReference>
<dbReference type="InterPro" id="IPR013783">
    <property type="entry name" value="Ig-like_fold"/>
</dbReference>
<dbReference type="PROSITE" id="PS50853">
    <property type="entry name" value="FN3"/>
    <property type="match status" value="1"/>
</dbReference>
<comment type="caution">
    <text evidence="3">The sequence shown here is derived from an EMBL/GenBank/DDBJ whole genome shotgun (WGS) entry which is preliminary data.</text>
</comment>
<gene>
    <name evidence="3" type="ORF">HOLleu_32182</name>
</gene>
<dbReference type="EMBL" id="JAIZAY010000016">
    <property type="protein sequence ID" value="KAJ8027132.1"/>
    <property type="molecule type" value="Genomic_DNA"/>
</dbReference>
<dbReference type="Pfam" id="PF00612">
    <property type="entry name" value="IQ"/>
    <property type="match status" value="1"/>
</dbReference>
<feature type="region of interest" description="Disordered" evidence="1">
    <location>
        <begin position="293"/>
        <end position="321"/>
    </location>
</feature>
<dbReference type="SUPFAM" id="SSF49265">
    <property type="entry name" value="Fibronectin type III"/>
    <property type="match status" value="1"/>
</dbReference>
<accession>A0A9Q0YTW0</accession>
<feature type="region of interest" description="Disordered" evidence="1">
    <location>
        <begin position="577"/>
        <end position="601"/>
    </location>
</feature>
<dbReference type="SMART" id="SM00060">
    <property type="entry name" value="FN3"/>
    <property type="match status" value="1"/>
</dbReference>
<reference evidence="3" key="1">
    <citation type="submission" date="2021-10" db="EMBL/GenBank/DDBJ databases">
        <title>Tropical sea cucumber genome reveals ecological adaptation and Cuvierian tubules defense mechanism.</title>
        <authorList>
            <person name="Chen T."/>
        </authorList>
    </citation>
    <scope>NUCLEOTIDE SEQUENCE</scope>
    <source>
        <strain evidence="3">Nanhai2018</strain>
        <tissue evidence="3">Muscle</tissue>
    </source>
</reference>
<dbReference type="InterPro" id="IPR003961">
    <property type="entry name" value="FN3_dom"/>
</dbReference>
<evidence type="ECO:0000256" key="1">
    <source>
        <dbReference type="SAM" id="MobiDB-lite"/>
    </source>
</evidence>
<dbReference type="CDD" id="cd00063">
    <property type="entry name" value="FN3"/>
    <property type="match status" value="1"/>
</dbReference>